<dbReference type="InterPro" id="IPR004399">
    <property type="entry name" value="HMP/HMP-P_kinase_dom"/>
</dbReference>
<evidence type="ECO:0000256" key="6">
    <source>
        <dbReference type="ARBA" id="ARBA00022840"/>
    </source>
</evidence>
<evidence type="ECO:0000313" key="8">
    <source>
        <dbReference type="EMBL" id="SFL47154.1"/>
    </source>
</evidence>
<evidence type="ECO:0000256" key="3">
    <source>
        <dbReference type="ARBA" id="ARBA00022679"/>
    </source>
</evidence>
<evidence type="ECO:0000256" key="4">
    <source>
        <dbReference type="ARBA" id="ARBA00022741"/>
    </source>
</evidence>
<dbReference type="OrthoDB" id="9810880at2"/>
<keyword evidence="5 8" id="KW-0418">Kinase</keyword>
<reference evidence="9" key="1">
    <citation type="submission" date="2016-10" db="EMBL/GenBank/DDBJ databases">
        <authorList>
            <person name="Varghese N."/>
            <person name="Submissions S."/>
        </authorList>
    </citation>
    <scope>NUCLEOTIDE SEQUENCE [LARGE SCALE GENOMIC DNA]</scope>
    <source>
        <strain evidence="9">BL36</strain>
    </source>
</reference>
<dbReference type="RefSeq" id="WP_092038528.1">
    <property type="nucleotide sequence ID" value="NZ_FOTK01000005.1"/>
</dbReference>
<dbReference type="FunFam" id="3.40.1190.20:FF:000003">
    <property type="entry name" value="Phosphomethylpyrimidine kinase ThiD"/>
    <property type="match status" value="1"/>
</dbReference>
<proteinExistence type="predicted"/>
<keyword evidence="9" id="KW-1185">Reference proteome</keyword>
<evidence type="ECO:0000313" key="9">
    <source>
        <dbReference type="Proteomes" id="UP000199048"/>
    </source>
</evidence>
<dbReference type="Pfam" id="PF08543">
    <property type="entry name" value="Phos_pyr_kin"/>
    <property type="match status" value="1"/>
</dbReference>
<dbReference type="InterPro" id="IPR029056">
    <property type="entry name" value="Ribokinase-like"/>
</dbReference>
<evidence type="ECO:0000256" key="5">
    <source>
        <dbReference type="ARBA" id="ARBA00022777"/>
    </source>
</evidence>
<keyword evidence="6" id="KW-0067">ATP-binding</keyword>
<evidence type="ECO:0000256" key="2">
    <source>
        <dbReference type="ARBA" id="ARBA00012135"/>
    </source>
</evidence>
<keyword evidence="4" id="KW-0547">Nucleotide-binding</keyword>
<dbReference type="Proteomes" id="UP000199048">
    <property type="component" value="Unassembled WGS sequence"/>
</dbReference>
<dbReference type="AlphaFoldDB" id="A0A1I4HYR4"/>
<sequence>MSGASPIAVTIAGSDSGGGAGIQADLKTFSALGVYGASVITALTAQNTRGVQGIHDVPADFVARQIDSVFSDLAVDAVKIGMLSKTEVIAAVADGLARQAATIPVILDPVMVATSGDRLISEDAVAALRDRLLTRADLITPNLPEAAVLLGEAVAEDEAGAAAQARRLVALGARAVLIKGGHGTGAMSVDHLVTAEGHAQTFAAPRLATRNTHGTGCTLSSAIAAGLARGLTLPEAVAAAKAYLTAALDAADRLAIGSGHGPVHHFHAIWP</sequence>
<dbReference type="GO" id="GO:0009229">
    <property type="term" value="P:thiamine diphosphate biosynthetic process"/>
    <property type="evidence" value="ECO:0007669"/>
    <property type="project" value="UniProtKB-UniPathway"/>
</dbReference>
<dbReference type="CDD" id="cd01169">
    <property type="entry name" value="HMPP_kinase"/>
    <property type="match status" value="1"/>
</dbReference>
<dbReference type="InterPro" id="IPR013749">
    <property type="entry name" value="PM/HMP-P_kinase-1"/>
</dbReference>
<dbReference type="NCBIfam" id="TIGR00097">
    <property type="entry name" value="HMP-P_kinase"/>
    <property type="match status" value="1"/>
</dbReference>
<feature type="domain" description="Pyridoxamine kinase/Phosphomethylpyrimidine kinase" evidence="7">
    <location>
        <begin position="15"/>
        <end position="264"/>
    </location>
</feature>
<dbReference type="GO" id="GO:0005524">
    <property type="term" value="F:ATP binding"/>
    <property type="evidence" value="ECO:0007669"/>
    <property type="project" value="UniProtKB-KW"/>
</dbReference>
<dbReference type="GO" id="GO:0008902">
    <property type="term" value="F:hydroxymethylpyrimidine kinase activity"/>
    <property type="evidence" value="ECO:0007669"/>
    <property type="project" value="UniProtKB-EC"/>
</dbReference>
<dbReference type="UniPathway" id="UPA00060">
    <property type="reaction ID" value="UER00138"/>
</dbReference>
<organism evidence="8 9">
    <name type="scientific">Methylobacterium pseudosasicola</name>
    <dbReference type="NCBI Taxonomy" id="582667"/>
    <lineage>
        <taxon>Bacteria</taxon>
        <taxon>Pseudomonadati</taxon>
        <taxon>Pseudomonadota</taxon>
        <taxon>Alphaproteobacteria</taxon>
        <taxon>Hyphomicrobiales</taxon>
        <taxon>Methylobacteriaceae</taxon>
        <taxon>Methylobacterium</taxon>
    </lineage>
</organism>
<dbReference type="PANTHER" id="PTHR20858">
    <property type="entry name" value="PHOSPHOMETHYLPYRIMIDINE KINASE"/>
    <property type="match status" value="1"/>
</dbReference>
<dbReference type="GO" id="GO:0005829">
    <property type="term" value="C:cytosol"/>
    <property type="evidence" value="ECO:0007669"/>
    <property type="project" value="TreeGrafter"/>
</dbReference>
<evidence type="ECO:0000256" key="1">
    <source>
        <dbReference type="ARBA" id="ARBA00004948"/>
    </source>
</evidence>
<dbReference type="PANTHER" id="PTHR20858:SF17">
    <property type="entry name" value="HYDROXYMETHYLPYRIMIDINE_PHOSPHOMETHYLPYRIMIDINE KINASE THI20-RELATED"/>
    <property type="match status" value="1"/>
</dbReference>
<dbReference type="Gene3D" id="3.40.1190.20">
    <property type="match status" value="1"/>
</dbReference>
<gene>
    <name evidence="8" type="ORF">SAMN05192568_1005132</name>
</gene>
<dbReference type="EMBL" id="FOTK01000005">
    <property type="protein sequence ID" value="SFL47154.1"/>
    <property type="molecule type" value="Genomic_DNA"/>
</dbReference>
<dbReference type="GO" id="GO:0008972">
    <property type="term" value="F:phosphomethylpyrimidine kinase activity"/>
    <property type="evidence" value="ECO:0007669"/>
    <property type="project" value="InterPro"/>
</dbReference>
<comment type="pathway">
    <text evidence="1">Cofactor biosynthesis; thiamine diphosphate biosynthesis.</text>
</comment>
<name>A0A1I4HYR4_9HYPH</name>
<dbReference type="GO" id="GO:0009228">
    <property type="term" value="P:thiamine biosynthetic process"/>
    <property type="evidence" value="ECO:0007669"/>
    <property type="project" value="InterPro"/>
</dbReference>
<protein>
    <recommendedName>
        <fullName evidence="2">hydroxymethylpyrimidine kinase</fullName>
        <ecNumber evidence="2">2.7.1.49</ecNumber>
    </recommendedName>
</protein>
<evidence type="ECO:0000259" key="7">
    <source>
        <dbReference type="Pfam" id="PF08543"/>
    </source>
</evidence>
<dbReference type="STRING" id="582667.SAMN05192568_1005132"/>
<accession>A0A1I4HYR4</accession>
<keyword evidence="3" id="KW-0808">Transferase</keyword>
<dbReference type="SUPFAM" id="SSF53613">
    <property type="entry name" value="Ribokinase-like"/>
    <property type="match status" value="1"/>
</dbReference>
<dbReference type="EC" id="2.7.1.49" evidence="2"/>